<accession>A1WM84</accession>
<reference evidence="2" key="1">
    <citation type="submission" date="2006-12" db="EMBL/GenBank/DDBJ databases">
        <title>Complete sequence of chromosome 1 of Verminephrobacter eiseniae EF01-2.</title>
        <authorList>
            <person name="Copeland A."/>
            <person name="Lucas S."/>
            <person name="Lapidus A."/>
            <person name="Barry K."/>
            <person name="Detter J.C."/>
            <person name="Glavina del Rio T."/>
            <person name="Dalin E."/>
            <person name="Tice H."/>
            <person name="Pitluck S."/>
            <person name="Chertkov O."/>
            <person name="Brettin T."/>
            <person name="Bruce D."/>
            <person name="Han C."/>
            <person name="Tapia R."/>
            <person name="Gilna P."/>
            <person name="Schmutz J."/>
            <person name="Larimer F."/>
            <person name="Land M."/>
            <person name="Hauser L."/>
            <person name="Kyrpides N."/>
            <person name="Kim E."/>
            <person name="Stahl D."/>
            <person name="Richardson P."/>
        </authorList>
    </citation>
    <scope>NUCLEOTIDE SEQUENCE [LARGE SCALE GENOMIC DNA]</scope>
    <source>
        <strain evidence="2">EF01-2</strain>
    </source>
</reference>
<dbReference type="KEGG" id="vei:Veis_3008"/>
<dbReference type="STRING" id="391735.Veis_3008"/>
<evidence type="ECO:0000313" key="2">
    <source>
        <dbReference type="Proteomes" id="UP000000374"/>
    </source>
</evidence>
<protein>
    <submittedName>
        <fullName evidence="1">Uncharacterized protein</fullName>
    </submittedName>
</protein>
<name>A1WM84_VEREI</name>
<proteinExistence type="predicted"/>
<sequence length="77" mass="8879">MDVRMDGETAWLTQEQIAQLFERERSVITKHAGNAFAEGELPEEGNVQILHIALSDKPVRRLQRISRHWIFDHGPMA</sequence>
<evidence type="ECO:0000313" key="1">
    <source>
        <dbReference type="EMBL" id="ABM58741.1"/>
    </source>
</evidence>
<gene>
    <name evidence="1" type="ordered locus">Veis_3008</name>
</gene>
<dbReference type="EMBL" id="CP000542">
    <property type="protein sequence ID" value="ABM58741.1"/>
    <property type="molecule type" value="Genomic_DNA"/>
</dbReference>
<dbReference type="Proteomes" id="UP000000374">
    <property type="component" value="Chromosome"/>
</dbReference>
<keyword evidence="2" id="KW-1185">Reference proteome</keyword>
<dbReference type="eggNOG" id="COG3943">
    <property type="taxonomic scope" value="Bacteria"/>
</dbReference>
<dbReference type="HOGENOM" id="CLU_2637057_0_0_4"/>
<dbReference type="AlphaFoldDB" id="A1WM84"/>
<organism evidence="1 2">
    <name type="scientific">Verminephrobacter eiseniae (strain EF01-2)</name>
    <dbReference type="NCBI Taxonomy" id="391735"/>
    <lineage>
        <taxon>Bacteria</taxon>
        <taxon>Pseudomonadati</taxon>
        <taxon>Pseudomonadota</taxon>
        <taxon>Betaproteobacteria</taxon>
        <taxon>Burkholderiales</taxon>
        <taxon>Comamonadaceae</taxon>
        <taxon>Verminephrobacter</taxon>
    </lineage>
</organism>